<protein>
    <recommendedName>
        <fullName evidence="5">HTH myb-type domain-containing protein</fullName>
    </recommendedName>
</protein>
<dbReference type="PANTHER" id="PTHR31442:SF29">
    <property type="entry name" value="HOMEODOMAIN-LIKE SUPERFAMILY PROTEIN"/>
    <property type="match status" value="1"/>
</dbReference>
<keyword evidence="4" id="KW-0539">Nucleus</keyword>
<evidence type="ECO:0000256" key="3">
    <source>
        <dbReference type="ARBA" id="ARBA00023163"/>
    </source>
</evidence>
<evidence type="ECO:0000313" key="7">
    <source>
        <dbReference type="Proteomes" id="UP001229421"/>
    </source>
</evidence>
<feature type="domain" description="HTH myb-type" evidence="5">
    <location>
        <begin position="147"/>
        <end position="201"/>
    </location>
</feature>
<accession>A0AAD8KAU4</accession>
<keyword evidence="2" id="KW-0805">Transcription regulation</keyword>
<dbReference type="Gene3D" id="1.10.10.60">
    <property type="entry name" value="Homeodomain-like"/>
    <property type="match status" value="1"/>
</dbReference>
<dbReference type="InterPro" id="IPR017930">
    <property type="entry name" value="Myb_dom"/>
</dbReference>
<dbReference type="FunFam" id="1.10.10.60:FF:000007">
    <property type="entry name" value="Two-component response regulator"/>
    <property type="match status" value="1"/>
</dbReference>
<evidence type="ECO:0000256" key="1">
    <source>
        <dbReference type="ARBA" id="ARBA00004123"/>
    </source>
</evidence>
<sequence length="679" mass="75102">MTSNEFHMQLGVEALANDTIWFLRKPCGGTSICNMLQHVRHKLSLGEGTSNGNLFLEGNKEHNAIQRVDTLNPSTTHNIAMVNNNTSTSNVEVCQGLNINTQKYGVMPATYVDISSDDEANTNKGKGKKPMKPKRNYHLKRKDINTRVAWTPELHAKFLEALNALGKEEAYPRQILKHMNVPGLTRAQISSHLQRIQEKENYSLKSPAIGPTQKGLNLQAGNYASTPFDKTMHQTVNGSNPPRPFSYNHYGMSYVSLNNIRDALQESRQYLPLTQQIITTINNFDGYQGNEHRSSDEFQLPTGETVPLTQQITTNINNLDGYQGDEHRSSDEFQLPIGDTVPVTQQITTSINNFDGYQGNEHCSIDEFQLPTDEMVPLTQQITTTINNLDGYQGNEYRSSDEFHLPIGDTNTINNFYGDQDNEHRSSNEFQLIPAGETVPMNNAFGLVNQPNEHNFGDSFEPLIGDMSMINSDFSFTANSHNGSDQHMLGDTAMISNDFVFTTNSHGGNDQGGEVISATVETQYNMETNANAFSNGFNNANLVGADGGAVIEDLAPFDRFGIPIGPNVGNGVEASSNVGLGDFMIPEFVLNDPVIVTHPQASLQGRVNFGNNSTNFYDHGDSAMENNNEAQLMQPSMSSNVPLDDSEGTLIDNEWCLRFIHQDQNDSASNNNRSYNGSM</sequence>
<comment type="caution">
    <text evidence="6">The sequence shown here is derived from an EMBL/GenBank/DDBJ whole genome shotgun (WGS) entry which is preliminary data.</text>
</comment>
<comment type="subcellular location">
    <subcellularLocation>
        <location evidence="1">Nucleus</location>
    </subcellularLocation>
</comment>
<proteinExistence type="predicted"/>
<keyword evidence="7" id="KW-1185">Reference proteome</keyword>
<evidence type="ECO:0000256" key="2">
    <source>
        <dbReference type="ARBA" id="ARBA00023015"/>
    </source>
</evidence>
<dbReference type="AlphaFoldDB" id="A0AAD8KAU4"/>
<evidence type="ECO:0000256" key="4">
    <source>
        <dbReference type="ARBA" id="ARBA00023242"/>
    </source>
</evidence>
<dbReference type="Proteomes" id="UP001229421">
    <property type="component" value="Unassembled WGS sequence"/>
</dbReference>
<dbReference type="InterPro" id="IPR044841">
    <property type="entry name" value="LUX/BOA-like"/>
</dbReference>
<dbReference type="Pfam" id="PF00249">
    <property type="entry name" value="Myb_DNA-binding"/>
    <property type="match status" value="1"/>
</dbReference>
<reference evidence="6" key="1">
    <citation type="journal article" date="2023" name="bioRxiv">
        <title>Improved chromosome-level genome assembly for marigold (Tagetes erecta).</title>
        <authorList>
            <person name="Jiang F."/>
            <person name="Yuan L."/>
            <person name="Wang S."/>
            <person name="Wang H."/>
            <person name="Xu D."/>
            <person name="Wang A."/>
            <person name="Fan W."/>
        </authorList>
    </citation>
    <scope>NUCLEOTIDE SEQUENCE</scope>
    <source>
        <strain evidence="6">WSJ</strain>
        <tissue evidence="6">Leaf</tissue>
    </source>
</reference>
<dbReference type="EMBL" id="JAUHHV010000008">
    <property type="protein sequence ID" value="KAK1416110.1"/>
    <property type="molecule type" value="Genomic_DNA"/>
</dbReference>
<organism evidence="6 7">
    <name type="scientific">Tagetes erecta</name>
    <name type="common">African marigold</name>
    <dbReference type="NCBI Taxonomy" id="13708"/>
    <lineage>
        <taxon>Eukaryota</taxon>
        <taxon>Viridiplantae</taxon>
        <taxon>Streptophyta</taxon>
        <taxon>Embryophyta</taxon>
        <taxon>Tracheophyta</taxon>
        <taxon>Spermatophyta</taxon>
        <taxon>Magnoliopsida</taxon>
        <taxon>eudicotyledons</taxon>
        <taxon>Gunneridae</taxon>
        <taxon>Pentapetalae</taxon>
        <taxon>asterids</taxon>
        <taxon>campanulids</taxon>
        <taxon>Asterales</taxon>
        <taxon>Asteraceae</taxon>
        <taxon>Asteroideae</taxon>
        <taxon>Heliantheae alliance</taxon>
        <taxon>Tageteae</taxon>
        <taxon>Tagetes</taxon>
    </lineage>
</organism>
<gene>
    <name evidence="6" type="ORF">QVD17_31898</name>
</gene>
<dbReference type="PROSITE" id="PS51294">
    <property type="entry name" value="HTH_MYB"/>
    <property type="match status" value="1"/>
</dbReference>
<name>A0AAD8KAU4_TARER</name>
<dbReference type="InterPro" id="IPR001005">
    <property type="entry name" value="SANT/Myb"/>
</dbReference>
<evidence type="ECO:0000259" key="5">
    <source>
        <dbReference type="PROSITE" id="PS51294"/>
    </source>
</evidence>
<dbReference type="PANTHER" id="PTHR31442">
    <property type="entry name" value="HOMEODOMAIN-LIKE SUPERFAMILY PROTEIN-RELATED"/>
    <property type="match status" value="1"/>
</dbReference>
<evidence type="ECO:0000313" key="6">
    <source>
        <dbReference type="EMBL" id="KAK1416110.1"/>
    </source>
</evidence>
<dbReference type="GO" id="GO:0005634">
    <property type="term" value="C:nucleus"/>
    <property type="evidence" value="ECO:0007669"/>
    <property type="project" value="UniProtKB-SubCell"/>
</dbReference>
<dbReference type="InterPro" id="IPR006447">
    <property type="entry name" value="Myb_dom_plants"/>
</dbReference>
<dbReference type="GO" id="GO:0003677">
    <property type="term" value="F:DNA binding"/>
    <property type="evidence" value="ECO:0007669"/>
    <property type="project" value="InterPro"/>
</dbReference>
<dbReference type="SUPFAM" id="SSF46689">
    <property type="entry name" value="Homeodomain-like"/>
    <property type="match status" value="1"/>
</dbReference>
<dbReference type="GO" id="GO:0003700">
    <property type="term" value="F:DNA-binding transcription factor activity"/>
    <property type="evidence" value="ECO:0007669"/>
    <property type="project" value="InterPro"/>
</dbReference>
<dbReference type="InterPro" id="IPR009057">
    <property type="entry name" value="Homeodomain-like_sf"/>
</dbReference>
<dbReference type="NCBIfam" id="TIGR01557">
    <property type="entry name" value="myb_SHAQKYF"/>
    <property type="match status" value="1"/>
</dbReference>
<keyword evidence="3" id="KW-0804">Transcription</keyword>